<evidence type="ECO:0000259" key="4">
    <source>
        <dbReference type="PROSITE" id="PS50222"/>
    </source>
</evidence>
<dbReference type="SUPFAM" id="SSF47473">
    <property type="entry name" value="EF-hand"/>
    <property type="match status" value="1"/>
</dbReference>
<dbReference type="SMART" id="SM00054">
    <property type="entry name" value="EFh"/>
    <property type="match status" value="2"/>
</dbReference>
<keyword evidence="3" id="KW-0812">Transmembrane</keyword>
<dbReference type="EMBL" id="MU167252">
    <property type="protein sequence ID" value="KAG0147088.1"/>
    <property type="molecule type" value="Genomic_DNA"/>
</dbReference>
<dbReference type="CDD" id="cd00051">
    <property type="entry name" value="EFh"/>
    <property type="match status" value="1"/>
</dbReference>
<dbReference type="AlphaFoldDB" id="A0A9P6NJE7"/>
<feature type="transmembrane region" description="Helical" evidence="3">
    <location>
        <begin position="250"/>
        <end position="272"/>
    </location>
</feature>
<dbReference type="InterPro" id="IPR011992">
    <property type="entry name" value="EF-hand-dom_pair"/>
</dbReference>
<feature type="transmembrane region" description="Helical" evidence="3">
    <location>
        <begin position="164"/>
        <end position="185"/>
    </location>
</feature>
<feature type="compositionally biased region" description="Polar residues" evidence="2">
    <location>
        <begin position="398"/>
        <end position="407"/>
    </location>
</feature>
<feature type="transmembrane region" description="Helical" evidence="3">
    <location>
        <begin position="577"/>
        <end position="598"/>
    </location>
</feature>
<feature type="region of interest" description="Disordered" evidence="2">
    <location>
        <begin position="33"/>
        <end position="133"/>
    </location>
</feature>
<feature type="compositionally biased region" description="Polar residues" evidence="2">
    <location>
        <begin position="79"/>
        <end position="89"/>
    </location>
</feature>
<feature type="region of interest" description="Disordered" evidence="2">
    <location>
        <begin position="362"/>
        <end position="416"/>
    </location>
</feature>
<dbReference type="PANTHER" id="PTHR31323">
    <property type="entry name" value="MECHANOSENSITIVE ION CHANNEL PROTEIN MSY2"/>
    <property type="match status" value="1"/>
</dbReference>
<evidence type="ECO:0000256" key="1">
    <source>
        <dbReference type="ARBA" id="ARBA00022837"/>
    </source>
</evidence>
<comment type="caution">
    <text evidence="5">The sequence shown here is derived from an EMBL/GenBank/DDBJ whole genome shotgun (WGS) entry which is preliminary data.</text>
</comment>
<dbReference type="GO" id="GO:0005262">
    <property type="term" value="F:calcium channel activity"/>
    <property type="evidence" value="ECO:0007669"/>
    <property type="project" value="TreeGrafter"/>
</dbReference>
<feature type="compositionally biased region" description="Basic and acidic residues" evidence="2">
    <location>
        <begin position="67"/>
        <end position="78"/>
    </location>
</feature>
<dbReference type="InterPro" id="IPR058650">
    <property type="entry name" value="Msy1/2-like"/>
</dbReference>
<dbReference type="Proteomes" id="UP000886653">
    <property type="component" value="Unassembled WGS sequence"/>
</dbReference>
<dbReference type="Pfam" id="PF00924">
    <property type="entry name" value="MS_channel_2nd"/>
    <property type="match status" value="1"/>
</dbReference>
<dbReference type="Pfam" id="PF13405">
    <property type="entry name" value="EF-hand_6"/>
    <property type="match status" value="1"/>
</dbReference>
<feature type="compositionally biased region" description="Polar residues" evidence="2">
    <location>
        <begin position="37"/>
        <end position="50"/>
    </location>
</feature>
<accession>A0A9P6NJE7</accession>
<feature type="transmembrane region" description="Helical" evidence="3">
    <location>
        <begin position="197"/>
        <end position="230"/>
    </location>
</feature>
<feature type="transmembrane region" description="Helical" evidence="3">
    <location>
        <begin position="292"/>
        <end position="310"/>
    </location>
</feature>
<evidence type="ECO:0000313" key="5">
    <source>
        <dbReference type="EMBL" id="KAG0147088.1"/>
    </source>
</evidence>
<keyword evidence="3" id="KW-0472">Membrane</keyword>
<dbReference type="InterPro" id="IPR018247">
    <property type="entry name" value="EF_Hand_1_Ca_BS"/>
</dbReference>
<dbReference type="PROSITE" id="PS00018">
    <property type="entry name" value="EF_HAND_1"/>
    <property type="match status" value="1"/>
</dbReference>
<sequence>MPLSAPSSGYRSPTRAAHISINDQTAQDYVAAVRPSLSRTHTPTVLATHTMSDDPKRASVQDSLNARYERALEERPESSRPTQTTSSGTHGREEASGTSTESDTDDFDWDQSDESELDEKEKETREQEKERVLVNKHDQHIKHAKRLRKVYLALMRLSRPIRTALLFVIGTGIAIIPALVILVRFPHSSALLPVLAWSIWAALCVAGSCVSSIVVDLLPGFVLQLVYLFYGSTPEKLKTQVELWMNVKFWIKLAFSLTWYWVSLHVMFSSVFPFKNDRRLSYFDWITKVTGAFFATGIVLLIEKIVLQIIKLNFHRTSLKDRLAENEKALWALDKLAAAKDISHTPKRRSGFLSGFSTTARRSLEGTGKNTPGKHTARNSLTGGRTPDSLPVGDVPLSPTTPATPSGTRHRPMTKLEKELRRARTGKASKRRSGNLQAVADQLTTAIAHATLKDGGAKKDRLGSSTHSAKKLARKLFEGLDEDRGGVITRNELEPYFKNASDAADAFKLFDKDGNGDIDKKEMRSAVSRIYRERKALATSLKDMSSAVGKLDAVLLGLAFVVVIFIWLLILNPTDTAAQFVPMATIILGFSFIFGNAAKNLFESMLFIFSIHPYDVGDLVFIGKPLNLLTRPHVKFRNHSQFGSSLFRLIDDAPLFVLEFGLFSTTFQRVDGQVMVAPNSILSSQKYILNVRRSGSMWETTNIMVGFDTPLDVLQEFRSRLRQYVNDNPREWKGGLDVNIDYMKNQNLIQLIIAMEHKANWQDWGARWDRRTLLMKEMKKILDALNIIYKLPIQPVSFVSPAAGNGQGRRPMAGGDPGAAEGYSINPAGGSGGFGTTGQRSWNTGALPSSRIPSI</sequence>
<feature type="compositionally biased region" description="Acidic residues" evidence="2">
    <location>
        <begin position="102"/>
        <end position="118"/>
    </location>
</feature>
<dbReference type="PROSITE" id="PS50222">
    <property type="entry name" value="EF_HAND_2"/>
    <property type="match status" value="1"/>
</dbReference>
<feature type="region of interest" description="Disordered" evidence="2">
    <location>
        <begin position="802"/>
        <end position="855"/>
    </location>
</feature>
<gene>
    <name evidence="5" type="ORF">CROQUDRAFT_43461</name>
</gene>
<evidence type="ECO:0000313" key="6">
    <source>
        <dbReference type="Proteomes" id="UP000886653"/>
    </source>
</evidence>
<keyword evidence="3" id="KW-1133">Transmembrane helix</keyword>
<dbReference type="Gene3D" id="1.10.238.10">
    <property type="entry name" value="EF-hand"/>
    <property type="match status" value="1"/>
</dbReference>
<dbReference type="InterPro" id="IPR002048">
    <property type="entry name" value="EF_hand_dom"/>
</dbReference>
<dbReference type="Pfam" id="PF25886">
    <property type="entry name" value="Msy1"/>
    <property type="match status" value="1"/>
</dbReference>
<keyword evidence="6" id="KW-1185">Reference proteome</keyword>
<feature type="domain" description="EF-hand" evidence="4">
    <location>
        <begin position="498"/>
        <end position="533"/>
    </location>
</feature>
<organism evidence="5 6">
    <name type="scientific">Cronartium quercuum f. sp. fusiforme G11</name>
    <dbReference type="NCBI Taxonomy" id="708437"/>
    <lineage>
        <taxon>Eukaryota</taxon>
        <taxon>Fungi</taxon>
        <taxon>Dikarya</taxon>
        <taxon>Basidiomycota</taxon>
        <taxon>Pucciniomycotina</taxon>
        <taxon>Pucciniomycetes</taxon>
        <taxon>Pucciniales</taxon>
        <taxon>Coleosporiaceae</taxon>
        <taxon>Cronartium</taxon>
    </lineage>
</organism>
<feature type="compositionally biased region" description="Polar residues" evidence="2">
    <location>
        <begin position="839"/>
        <end position="855"/>
    </location>
</feature>
<feature type="transmembrane region" description="Helical" evidence="3">
    <location>
        <begin position="551"/>
        <end position="571"/>
    </location>
</feature>
<feature type="compositionally biased region" description="Basic and acidic residues" evidence="2">
    <location>
        <begin position="119"/>
        <end position="133"/>
    </location>
</feature>
<dbReference type="PANTHER" id="PTHR31323:SF11">
    <property type="entry name" value="EF-HAND DOMAIN-CONTAINING PROTEIN"/>
    <property type="match status" value="1"/>
</dbReference>
<reference evidence="5" key="1">
    <citation type="submission" date="2013-11" db="EMBL/GenBank/DDBJ databases">
        <title>Genome sequence of the fusiform rust pathogen reveals effectors for host alternation and coevolution with pine.</title>
        <authorList>
            <consortium name="DOE Joint Genome Institute"/>
            <person name="Smith K."/>
            <person name="Pendleton A."/>
            <person name="Kubisiak T."/>
            <person name="Anderson C."/>
            <person name="Salamov A."/>
            <person name="Aerts A."/>
            <person name="Riley R."/>
            <person name="Clum A."/>
            <person name="Lindquist E."/>
            <person name="Ence D."/>
            <person name="Campbell M."/>
            <person name="Kronenberg Z."/>
            <person name="Feau N."/>
            <person name="Dhillon B."/>
            <person name="Hamelin R."/>
            <person name="Burleigh J."/>
            <person name="Smith J."/>
            <person name="Yandell M."/>
            <person name="Nelson C."/>
            <person name="Grigoriev I."/>
            <person name="Davis J."/>
        </authorList>
    </citation>
    <scope>NUCLEOTIDE SEQUENCE</scope>
    <source>
        <strain evidence="5">G11</strain>
    </source>
</reference>
<evidence type="ECO:0000256" key="2">
    <source>
        <dbReference type="SAM" id="MobiDB-lite"/>
    </source>
</evidence>
<protein>
    <recommendedName>
        <fullName evidence="4">EF-hand domain-containing protein</fullName>
    </recommendedName>
</protein>
<dbReference type="GO" id="GO:0006874">
    <property type="term" value="P:intracellular calcium ion homeostasis"/>
    <property type="evidence" value="ECO:0007669"/>
    <property type="project" value="TreeGrafter"/>
</dbReference>
<proteinExistence type="predicted"/>
<dbReference type="GO" id="GO:0016020">
    <property type="term" value="C:membrane"/>
    <property type="evidence" value="ECO:0007669"/>
    <property type="project" value="InterPro"/>
</dbReference>
<evidence type="ECO:0000256" key="3">
    <source>
        <dbReference type="SAM" id="Phobius"/>
    </source>
</evidence>
<dbReference type="GO" id="GO:0005509">
    <property type="term" value="F:calcium ion binding"/>
    <property type="evidence" value="ECO:0007669"/>
    <property type="project" value="InterPro"/>
</dbReference>
<name>A0A9P6NJE7_9BASI</name>
<dbReference type="OrthoDB" id="544685at2759"/>
<dbReference type="InterPro" id="IPR006685">
    <property type="entry name" value="MscS_channel_2nd"/>
</dbReference>
<keyword evidence="1" id="KW-0106">Calcium</keyword>